<evidence type="ECO:0000259" key="5">
    <source>
        <dbReference type="Pfam" id="PF13439"/>
    </source>
</evidence>
<dbReference type="InterPro" id="IPR001296">
    <property type="entry name" value="Glyco_trans_1"/>
</dbReference>
<feature type="domain" description="Glycosyltransferase subfamily 4-like N-terminal" evidence="5">
    <location>
        <begin position="60"/>
        <end position="168"/>
    </location>
</feature>
<evidence type="ECO:0000259" key="4">
    <source>
        <dbReference type="Pfam" id="PF00534"/>
    </source>
</evidence>
<dbReference type="STRING" id="504797.SAMN05421678_10256"/>
<dbReference type="Proteomes" id="UP000199052">
    <property type="component" value="Unassembled WGS sequence"/>
</dbReference>
<name>A0A1I2LBA3_9ACTN</name>
<feature type="transmembrane region" description="Helical" evidence="3">
    <location>
        <begin position="85"/>
        <end position="104"/>
    </location>
</feature>
<dbReference type="OrthoDB" id="9802525at2"/>
<keyword evidence="3" id="KW-0472">Membrane</keyword>
<dbReference type="Gene3D" id="3.40.50.2000">
    <property type="entry name" value="Glycogen Phosphorylase B"/>
    <property type="match status" value="2"/>
</dbReference>
<dbReference type="Pfam" id="PF13439">
    <property type="entry name" value="Glyco_transf_4"/>
    <property type="match status" value="1"/>
</dbReference>
<dbReference type="GO" id="GO:0016757">
    <property type="term" value="F:glycosyltransferase activity"/>
    <property type="evidence" value="ECO:0007669"/>
    <property type="project" value="UniProtKB-KW"/>
</dbReference>
<dbReference type="PANTHER" id="PTHR12526">
    <property type="entry name" value="GLYCOSYLTRANSFERASE"/>
    <property type="match status" value="1"/>
</dbReference>
<keyword evidence="3" id="KW-0812">Transmembrane</keyword>
<reference evidence="6 7" key="1">
    <citation type="submission" date="2016-10" db="EMBL/GenBank/DDBJ databases">
        <authorList>
            <person name="de Groot N.N."/>
        </authorList>
    </citation>
    <scope>NUCLEOTIDE SEQUENCE [LARGE SCALE GENOMIC DNA]</scope>
    <source>
        <strain evidence="6 7">CPCC 202808</strain>
    </source>
</reference>
<dbReference type="EMBL" id="FOOI01000002">
    <property type="protein sequence ID" value="SFF76574.1"/>
    <property type="molecule type" value="Genomic_DNA"/>
</dbReference>
<dbReference type="CDD" id="cd03801">
    <property type="entry name" value="GT4_PimA-like"/>
    <property type="match status" value="1"/>
</dbReference>
<gene>
    <name evidence="6" type="ORF">SAMN05421678_10256</name>
</gene>
<dbReference type="InterPro" id="IPR028098">
    <property type="entry name" value="Glyco_trans_4-like_N"/>
</dbReference>
<evidence type="ECO:0000256" key="1">
    <source>
        <dbReference type="ARBA" id="ARBA00022676"/>
    </source>
</evidence>
<feature type="domain" description="Glycosyl transferase family 1" evidence="4">
    <location>
        <begin position="185"/>
        <end position="334"/>
    </location>
</feature>
<dbReference type="Pfam" id="PF00534">
    <property type="entry name" value="Glycos_transf_1"/>
    <property type="match status" value="1"/>
</dbReference>
<evidence type="ECO:0000256" key="2">
    <source>
        <dbReference type="ARBA" id="ARBA00022679"/>
    </source>
</evidence>
<dbReference type="AlphaFoldDB" id="A0A1I2LBA3"/>
<accession>A0A1I2LBA3</accession>
<organism evidence="6 7">
    <name type="scientific">Actinopolymorpha cephalotaxi</name>
    <dbReference type="NCBI Taxonomy" id="504797"/>
    <lineage>
        <taxon>Bacteria</taxon>
        <taxon>Bacillati</taxon>
        <taxon>Actinomycetota</taxon>
        <taxon>Actinomycetes</taxon>
        <taxon>Propionibacteriales</taxon>
        <taxon>Actinopolymorphaceae</taxon>
        <taxon>Actinopolymorpha</taxon>
    </lineage>
</organism>
<evidence type="ECO:0000313" key="7">
    <source>
        <dbReference type="Proteomes" id="UP000199052"/>
    </source>
</evidence>
<keyword evidence="1" id="KW-0328">Glycosyltransferase</keyword>
<dbReference type="SUPFAM" id="SSF53756">
    <property type="entry name" value="UDP-Glycosyltransferase/glycogen phosphorylase"/>
    <property type="match status" value="1"/>
</dbReference>
<sequence>MSSRSPHVAIVSLCVAHYRLPVFHELERSDAFRFSFWADTEGTESVLTAGQGDLKEFVRLRNHSHGNWVWQSGLISNLLRSRPDVVIFVGSAYYLSTWIAALLARALNRPVLFWTQGWLAEETGLKRLVRVSFYRLADRLLLYGHRAADIGVKMGFPRERMTVVYNSVGRPRREAVGKSETSSRPGSSTEVILVSRLIKERGVEVLLQAARLLDAQGSRTTINLIGDGPEEERLKKLASDLGVDAKFHGPIYDQKLLDEAYERADVCVLPGRAGLAVIQSLLARVPVVAHSNLDDHMPEVEAIMPGVTGEFFTKDDPADLARAILQCIERKNDPRVVDVREKALDTVTRLYTPEHQAQVVERVCREVGSA</sequence>
<evidence type="ECO:0000313" key="6">
    <source>
        <dbReference type="EMBL" id="SFF76574.1"/>
    </source>
</evidence>
<evidence type="ECO:0000256" key="3">
    <source>
        <dbReference type="SAM" id="Phobius"/>
    </source>
</evidence>
<keyword evidence="3" id="KW-1133">Transmembrane helix</keyword>
<protein>
    <submittedName>
        <fullName evidence="6">Glycosyltransferase involved in cell wall bisynthesis</fullName>
    </submittedName>
</protein>
<keyword evidence="2 6" id="KW-0808">Transferase</keyword>
<proteinExistence type="predicted"/>